<accession>A0A2S4N5X6</accession>
<dbReference type="OrthoDB" id="1224817at2"/>
<protein>
    <recommendedName>
        <fullName evidence="3">Glycosyl transferase family 1</fullName>
    </recommendedName>
</protein>
<dbReference type="SUPFAM" id="SSF53756">
    <property type="entry name" value="UDP-Glycosyltransferase/glycogen phosphorylase"/>
    <property type="match status" value="1"/>
</dbReference>
<proteinExistence type="predicted"/>
<keyword evidence="2" id="KW-1185">Reference proteome</keyword>
<evidence type="ECO:0000313" key="2">
    <source>
        <dbReference type="Proteomes" id="UP000237056"/>
    </source>
</evidence>
<reference evidence="1 2" key="1">
    <citation type="submission" date="2018-01" db="EMBL/GenBank/DDBJ databases">
        <title>Genomic Encyclopedia of Type Strains, Phase I: the one thousand microbial genomes (KMG-I) project.</title>
        <authorList>
            <person name="Goeker M."/>
        </authorList>
    </citation>
    <scope>NUCLEOTIDE SEQUENCE [LARGE SCALE GENOMIC DNA]</scope>
    <source>
        <strain evidence="1 2">DSM 17960</strain>
    </source>
</reference>
<evidence type="ECO:0000313" key="1">
    <source>
        <dbReference type="EMBL" id="POS01121.1"/>
    </source>
</evidence>
<dbReference type="AlphaFoldDB" id="A0A2S4N5X6"/>
<evidence type="ECO:0008006" key="3">
    <source>
        <dbReference type="Google" id="ProtNLM"/>
    </source>
</evidence>
<dbReference type="Gene3D" id="3.40.50.2000">
    <property type="entry name" value="Glycogen Phosphorylase B"/>
    <property type="match status" value="1"/>
</dbReference>
<gene>
    <name evidence="1" type="ORF">Q361_11467</name>
</gene>
<dbReference type="EMBL" id="PQNY01000014">
    <property type="protein sequence ID" value="POS01121.1"/>
    <property type="molecule type" value="Genomic_DNA"/>
</dbReference>
<dbReference type="RefSeq" id="WP_103726752.1">
    <property type="nucleotide sequence ID" value="NZ_PQNY01000014.1"/>
</dbReference>
<sequence>MKILFHENQLSYRGTSKALYDYAHYNEQILNNESIILYNKSNENNFDEAVKKFKNRFKVIEYNEIKEIDKIIEKEKVDLFYAIKYGYNDNIISKNCKTAIHTVFKCYEPHGDVYSYVSKWLSKLMTNSDSNYVPHIIDLPNHNFDLRSELNIPNDAIVFGRHGGAETFDIKFVQEVIKNFSRTKKKVYFLFLGTNSFVKRNIFRPYKNIIFLSSTIDEHYKLKFINTCDAYIHARVQGESFGIAIGEFSIKNKPIITWGLSDEKAHLEILQDKAIIYNNSKELINILENFEPSTKQIWDMYSEEFSPKNVMKKFKEIFINE</sequence>
<organism evidence="1 2">
    <name type="scientific">Flavobacterium croceum DSM 17960</name>
    <dbReference type="NCBI Taxonomy" id="1121886"/>
    <lineage>
        <taxon>Bacteria</taxon>
        <taxon>Pseudomonadati</taxon>
        <taxon>Bacteroidota</taxon>
        <taxon>Flavobacteriia</taxon>
        <taxon>Flavobacteriales</taxon>
        <taxon>Flavobacteriaceae</taxon>
        <taxon>Flavobacterium</taxon>
    </lineage>
</organism>
<name>A0A2S4N5X6_9FLAO</name>
<comment type="caution">
    <text evidence="1">The sequence shown here is derived from an EMBL/GenBank/DDBJ whole genome shotgun (WGS) entry which is preliminary data.</text>
</comment>
<dbReference type="Proteomes" id="UP000237056">
    <property type="component" value="Unassembled WGS sequence"/>
</dbReference>